<keyword evidence="2" id="KW-0449">Lipoprotein</keyword>
<organism evidence="3 4">
    <name type="scientific">Peredibacter starrii</name>
    <dbReference type="NCBI Taxonomy" id="28202"/>
    <lineage>
        <taxon>Bacteria</taxon>
        <taxon>Pseudomonadati</taxon>
        <taxon>Bdellovibrionota</taxon>
        <taxon>Bacteriovoracia</taxon>
        <taxon>Bacteriovoracales</taxon>
        <taxon>Bacteriovoracaceae</taxon>
        <taxon>Peredibacter</taxon>
    </lineage>
</organism>
<keyword evidence="2" id="KW-1134">Transmembrane beta strand</keyword>
<dbReference type="GO" id="GO:0005886">
    <property type="term" value="C:plasma membrane"/>
    <property type="evidence" value="ECO:0007669"/>
    <property type="project" value="UniProtKB-SubCell"/>
</dbReference>
<gene>
    <name evidence="3" type="ORF">SOO65_12805</name>
</gene>
<dbReference type="NCBIfam" id="TIGR01845">
    <property type="entry name" value="outer_NodT"/>
    <property type="match status" value="1"/>
</dbReference>
<dbReference type="KEGG" id="psti:SOO65_12805"/>
<keyword evidence="2" id="KW-0564">Palmitate</keyword>
<keyword evidence="2" id="KW-0812">Transmembrane</keyword>
<sequence length="477" mass="53757">MLTKLKSASHILLCGLFLLEACAPTVPMLKKKANPLPSAFPTSESASTEGNSAEINWNEFFKDKQLDSLIELALKNNQELGILEQEISIANNEIMARQGEYLPKFNAGVDGGIEKTERFSTEDANSKTKFGRAGIAMSWEVDIWKKLRNATKSAYFSYLGSIEGKRYVTTNLIAEVANTYYELMALDNQLEIVKSYVKVLAQIRDMVDLQQKAGRVTTLPVKRFDAEVLKNKARQVELEQDLIITQNKMNLLLGRYPQDISRDSKDFFNITFSKISTSVPTKLLDNRPDIRRASYELEAAKLNVDVAKARFYPSLSIDGSYGYEQFNSKHFDGTPTSIFYGLAASLTAPILNRKAIKADYISANNKQVQAVYEFEKTLVQAYTEVVNQMNMIKNYDSVYNLKSSQVKALNESIEISNVLFKAARVDYIESLMTQRDSLEAQVELVDIKRKQLTAYVSLYKALGGGWKGTSENYKSVY</sequence>
<keyword evidence="2" id="KW-0472">Membrane</keyword>
<comment type="subcellular location">
    <subcellularLocation>
        <location evidence="2">Cell membrane</location>
        <topology evidence="2">Lipid-anchor</topology>
    </subcellularLocation>
</comment>
<comment type="similarity">
    <text evidence="1 2">Belongs to the outer membrane factor (OMF) (TC 1.B.17) family.</text>
</comment>
<keyword evidence="2" id="KW-0732">Signal</keyword>
<name>A0AAX4HK01_9BACT</name>
<feature type="chain" id="PRO_5043095003" evidence="2">
    <location>
        <begin position="24"/>
        <end position="477"/>
    </location>
</feature>
<dbReference type="PANTHER" id="PTHR30203:SF30">
    <property type="entry name" value="OUTER MEMBRANE PROTEIN-RELATED"/>
    <property type="match status" value="1"/>
</dbReference>
<dbReference type="InterPro" id="IPR003423">
    <property type="entry name" value="OMP_efflux"/>
</dbReference>
<dbReference type="InterPro" id="IPR010131">
    <property type="entry name" value="MdtP/NodT-like"/>
</dbReference>
<evidence type="ECO:0000313" key="4">
    <source>
        <dbReference type="Proteomes" id="UP001324634"/>
    </source>
</evidence>
<accession>A0AAX4HK01</accession>
<protein>
    <submittedName>
        <fullName evidence="3">TolC family protein</fullName>
    </submittedName>
</protein>
<dbReference type="GO" id="GO:0015562">
    <property type="term" value="F:efflux transmembrane transporter activity"/>
    <property type="evidence" value="ECO:0007669"/>
    <property type="project" value="InterPro"/>
</dbReference>
<dbReference type="Pfam" id="PF02321">
    <property type="entry name" value="OEP"/>
    <property type="match status" value="2"/>
</dbReference>
<dbReference type="EMBL" id="CP139487">
    <property type="protein sequence ID" value="WPU63569.1"/>
    <property type="molecule type" value="Genomic_DNA"/>
</dbReference>
<evidence type="ECO:0000256" key="1">
    <source>
        <dbReference type="ARBA" id="ARBA00007613"/>
    </source>
</evidence>
<feature type="signal peptide" evidence="2">
    <location>
        <begin position="1"/>
        <end position="23"/>
    </location>
</feature>
<dbReference type="SUPFAM" id="SSF56954">
    <property type="entry name" value="Outer membrane efflux proteins (OEP)"/>
    <property type="match status" value="1"/>
</dbReference>
<dbReference type="Proteomes" id="UP001324634">
    <property type="component" value="Chromosome"/>
</dbReference>
<proteinExistence type="inferred from homology"/>
<dbReference type="RefSeq" id="WP_321390507.1">
    <property type="nucleotide sequence ID" value="NZ_CP139487.1"/>
</dbReference>
<keyword evidence="4" id="KW-1185">Reference proteome</keyword>
<evidence type="ECO:0000313" key="3">
    <source>
        <dbReference type="EMBL" id="WPU63569.1"/>
    </source>
</evidence>
<dbReference type="Gene3D" id="2.20.200.10">
    <property type="entry name" value="Outer membrane efflux proteins (OEP)"/>
    <property type="match status" value="1"/>
</dbReference>
<dbReference type="AlphaFoldDB" id="A0AAX4HK01"/>
<evidence type="ECO:0000256" key="2">
    <source>
        <dbReference type="RuleBase" id="RU362097"/>
    </source>
</evidence>
<reference evidence="3 4" key="1">
    <citation type="submission" date="2023-11" db="EMBL/GenBank/DDBJ databases">
        <title>Peredibacter starrii A3.12.</title>
        <authorList>
            <person name="Mitchell R.J."/>
        </authorList>
    </citation>
    <scope>NUCLEOTIDE SEQUENCE [LARGE SCALE GENOMIC DNA]</scope>
    <source>
        <strain evidence="3 4">A3.12</strain>
    </source>
</reference>
<dbReference type="Gene3D" id="1.20.1600.10">
    <property type="entry name" value="Outer membrane efflux proteins (OEP)"/>
    <property type="match status" value="1"/>
</dbReference>
<dbReference type="PANTHER" id="PTHR30203">
    <property type="entry name" value="OUTER MEMBRANE CATION EFFLUX PROTEIN"/>
    <property type="match status" value="1"/>
</dbReference>